<dbReference type="PANTHER" id="PTHR42951:SF4">
    <property type="entry name" value="ACYL-COENZYME A THIOESTERASE MBLAC2"/>
    <property type="match status" value="1"/>
</dbReference>
<reference evidence="2" key="1">
    <citation type="journal article" date="2015" name="Proc. Natl. Acad. Sci. U.S.A.">
        <title>Networks of energetic and metabolic interactions define dynamics in microbial communities.</title>
        <authorList>
            <person name="Embree M."/>
            <person name="Liu J.K."/>
            <person name="Al-Bassam M.M."/>
            <person name="Zengler K."/>
        </authorList>
    </citation>
    <scope>NUCLEOTIDE SEQUENCE</scope>
</reference>
<dbReference type="SMART" id="SM00849">
    <property type="entry name" value="Lactamase_B"/>
    <property type="match status" value="1"/>
</dbReference>
<comment type="caution">
    <text evidence="2">The sequence shown here is derived from an EMBL/GenBank/DDBJ whole genome shotgun (WGS) entry which is preliminary data.</text>
</comment>
<dbReference type="InterPro" id="IPR001279">
    <property type="entry name" value="Metallo-B-lactamas"/>
</dbReference>
<dbReference type="AlphaFoldDB" id="A0A0W8E5N3"/>
<proteinExistence type="predicted"/>
<evidence type="ECO:0000313" key="2">
    <source>
        <dbReference type="EMBL" id="KUG03968.1"/>
    </source>
</evidence>
<dbReference type="Gene3D" id="3.60.15.10">
    <property type="entry name" value="Ribonuclease Z/Hydroxyacylglutathione hydrolase-like"/>
    <property type="match status" value="1"/>
</dbReference>
<dbReference type="EMBL" id="LNQE01001864">
    <property type="protein sequence ID" value="KUG03968.1"/>
    <property type="molecule type" value="Genomic_DNA"/>
</dbReference>
<dbReference type="SUPFAM" id="SSF56281">
    <property type="entry name" value="Metallo-hydrolase/oxidoreductase"/>
    <property type="match status" value="1"/>
</dbReference>
<evidence type="ECO:0000259" key="1">
    <source>
        <dbReference type="SMART" id="SM00849"/>
    </source>
</evidence>
<feature type="domain" description="Metallo-beta-lactamase" evidence="1">
    <location>
        <begin position="25"/>
        <end position="205"/>
    </location>
</feature>
<dbReference type="PANTHER" id="PTHR42951">
    <property type="entry name" value="METALLO-BETA-LACTAMASE DOMAIN-CONTAINING"/>
    <property type="match status" value="1"/>
</dbReference>
<gene>
    <name evidence="2" type="ORF">ASZ90_018631</name>
</gene>
<organism evidence="2">
    <name type="scientific">hydrocarbon metagenome</name>
    <dbReference type="NCBI Taxonomy" id="938273"/>
    <lineage>
        <taxon>unclassified sequences</taxon>
        <taxon>metagenomes</taxon>
        <taxon>ecological metagenomes</taxon>
    </lineage>
</organism>
<protein>
    <recommendedName>
        <fullName evidence="1">Metallo-beta-lactamase domain-containing protein</fullName>
    </recommendedName>
</protein>
<accession>A0A0W8E5N3</accession>
<dbReference type="CDD" id="cd07721">
    <property type="entry name" value="yflN-like_MBL-fold"/>
    <property type="match status" value="1"/>
</dbReference>
<sequence length="226" mass="24945">MKKKTVEIVPGVYMVGGPGVSSADDCCVYLMESDNELCIIDAGAGKSAGLILDLIKKSGFDLDNVRFIVITHGHIDHIGGLKKFRESLNAQIIAHTLDLPAIEEARPELTAEAWYGVKYEGVKVDRALTGDESFKLGNIEFHCVHTPGHTPGSISVYAEIGGKKVLFAQDVHGPFFKEWGSDKRQWRESMQLLLGLKADVLCEGHYGIYSPADKVQSYIQSYLQRF</sequence>
<name>A0A0W8E5N3_9ZZZZ</name>
<dbReference type="Pfam" id="PF00753">
    <property type="entry name" value="Lactamase_B"/>
    <property type="match status" value="1"/>
</dbReference>
<dbReference type="InterPro" id="IPR036866">
    <property type="entry name" value="RibonucZ/Hydroxyglut_hydro"/>
</dbReference>
<dbReference type="InterPro" id="IPR050855">
    <property type="entry name" value="NDM-1-like"/>
</dbReference>